<dbReference type="InterPro" id="IPR037185">
    <property type="entry name" value="EmrE-like"/>
</dbReference>
<protein>
    <submittedName>
        <fullName evidence="3">DMT family transporter</fullName>
    </submittedName>
</protein>
<dbReference type="PANTHER" id="PTHR22911:SF137">
    <property type="entry name" value="SOLUTE CARRIER FAMILY 35 MEMBER G2-RELATED"/>
    <property type="match status" value="1"/>
</dbReference>
<accession>A0A520KJM1</accession>
<feature type="transmembrane region" description="Helical" evidence="1">
    <location>
        <begin position="227"/>
        <end position="246"/>
    </location>
</feature>
<keyword evidence="1" id="KW-1133">Transmembrane helix</keyword>
<comment type="caution">
    <text evidence="3">The sequence shown here is derived from an EMBL/GenBank/DDBJ whole genome shotgun (WGS) entry which is preliminary data.</text>
</comment>
<dbReference type="Proteomes" id="UP000316217">
    <property type="component" value="Unassembled WGS sequence"/>
</dbReference>
<dbReference type="GO" id="GO:0016020">
    <property type="term" value="C:membrane"/>
    <property type="evidence" value="ECO:0007669"/>
    <property type="project" value="InterPro"/>
</dbReference>
<dbReference type="SUPFAM" id="SSF103481">
    <property type="entry name" value="Multidrug resistance efflux transporter EmrE"/>
    <property type="match status" value="2"/>
</dbReference>
<organism evidence="3 4">
    <name type="scientific">Candidatus Methanodesulfokora washburnensis</name>
    <dbReference type="NCBI Taxonomy" id="2478471"/>
    <lineage>
        <taxon>Archaea</taxon>
        <taxon>Thermoproteota</taxon>
        <taxon>Candidatus Korarchaeia</taxon>
        <taxon>Candidatus Korarchaeia incertae sedis</taxon>
        <taxon>Candidatus Methanodesulfokora</taxon>
    </lineage>
</organism>
<evidence type="ECO:0000313" key="3">
    <source>
        <dbReference type="EMBL" id="RZN61111.1"/>
    </source>
</evidence>
<gene>
    <name evidence="3" type="ORF">EF810_05220</name>
</gene>
<reference evidence="3 4" key="1">
    <citation type="journal article" date="2019" name="Nat. Microbiol.">
        <title>Wide diversity of methane and short-chain alkane metabolisms in uncultured archaea.</title>
        <authorList>
            <person name="Borrel G."/>
            <person name="Adam P.S."/>
            <person name="McKay L.J."/>
            <person name="Chen L.X."/>
            <person name="Sierra-Garcia I.N."/>
            <person name="Sieber C.M."/>
            <person name="Letourneur Q."/>
            <person name="Ghozlane A."/>
            <person name="Andersen G.L."/>
            <person name="Li W.J."/>
            <person name="Hallam S.J."/>
            <person name="Muyzer G."/>
            <person name="de Oliveira V.M."/>
            <person name="Inskeep W.P."/>
            <person name="Banfield J.F."/>
            <person name="Gribaldo S."/>
        </authorList>
    </citation>
    <scope>NUCLEOTIDE SEQUENCE [LARGE SCALE GENOMIC DNA]</scope>
    <source>
        <strain evidence="3">NM4</strain>
    </source>
</reference>
<evidence type="ECO:0000259" key="2">
    <source>
        <dbReference type="Pfam" id="PF00892"/>
    </source>
</evidence>
<feature type="transmembrane region" description="Helical" evidence="1">
    <location>
        <begin position="63"/>
        <end position="82"/>
    </location>
</feature>
<feature type="domain" description="EamA" evidence="2">
    <location>
        <begin position="144"/>
        <end position="272"/>
    </location>
</feature>
<feature type="transmembrane region" description="Helical" evidence="1">
    <location>
        <begin position="201"/>
        <end position="221"/>
    </location>
</feature>
<keyword evidence="1" id="KW-0812">Transmembrane</keyword>
<dbReference type="EMBL" id="RXII01000080">
    <property type="protein sequence ID" value="RZN61111.1"/>
    <property type="molecule type" value="Genomic_DNA"/>
</dbReference>
<feature type="transmembrane region" description="Helical" evidence="1">
    <location>
        <begin position="144"/>
        <end position="163"/>
    </location>
</feature>
<feature type="domain" description="EamA" evidence="2">
    <location>
        <begin position="5"/>
        <end position="135"/>
    </location>
</feature>
<evidence type="ECO:0000256" key="1">
    <source>
        <dbReference type="SAM" id="Phobius"/>
    </source>
</evidence>
<keyword evidence="1" id="KW-0472">Membrane</keyword>
<evidence type="ECO:0000313" key="4">
    <source>
        <dbReference type="Proteomes" id="UP000316217"/>
    </source>
</evidence>
<feature type="transmembrane region" description="Helical" evidence="1">
    <location>
        <begin position="31"/>
        <end position="51"/>
    </location>
</feature>
<feature type="transmembrane region" description="Helical" evidence="1">
    <location>
        <begin position="119"/>
        <end position="137"/>
    </location>
</feature>
<dbReference type="InterPro" id="IPR000620">
    <property type="entry name" value="EamA_dom"/>
</dbReference>
<dbReference type="AlphaFoldDB" id="A0A520KJM1"/>
<dbReference type="Pfam" id="PF00892">
    <property type="entry name" value="EamA"/>
    <property type="match status" value="2"/>
</dbReference>
<sequence>MLAELEAVATGIIWGLTPLFYERAVRRSNSYFSNLFKSVGAIIFALAMILFSGSKLNISAELVLLMALNSLLASGLGDYLYFVAIDRLSAYRAVPISYTYIAFSYIWSSALQGRQPSRAVVLGAALSIMGVWVMLWRKGSIDKIGILSAVISMFLFSFSPLVIQRALSISTVVEMLLLNSLIPMPFFLVASLLRRNMSREAASLSFFGGMMGVGLGVLLFFTSIGEIGIFFPTLSTSISPLVNQLVSFLMGERPDRRSVIGALMIVSGIIIAALF</sequence>
<name>A0A520KJM1_9CREN</name>
<feature type="transmembrane region" description="Helical" evidence="1">
    <location>
        <begin position="258"/>
        <end position="274"/>
    </location>
</feature>
<feature type="transmembrane region" description="Helical" evidence="1">
    <location>
        <begin position="89"/>
        <end position="107"/>
    </location>
</feature>
<feature type="transmembrane region" description="Helical" evidence="1">
    <location>
        <begin position="169"/>
        <end position="189"/>
    </location>
</feature>
<proteinExistence type="predicted"/>
<dbReference type="PANTHER" id="PTHR22911">
    <property type="entry name" value="ACYL-MALONYL CONDENSING ENZYME-RELATED"/>
    <property type="match status" value="1"/>
</dbReference>